<feature type="transmembrane region" description="Helical" evidence="1">
    <location>
        <begin position="104"/>
        <end position="126"/>
    </location>
</feature>
<proteinExistence type="predicted"/>
<keyword evidence="1" id="KW-0812">Transmembrane</keyword>
<keyword evidence="1" id="KW-0472">Membrane</keyword>
<dbReference type="RefSeq" id="WP_173074379.1">
    <property type="nucleotide sequence ID" value="NZ_CP041345.1"/>
</dbReference>
<gene>
    <name evidence="2" type="ORF">FHG85_07070</name>
</gene>
<evidence type="ECO:0000313" key="2">
    <source>
        <dbReference type="EMBL" id="QKG80032.1"/>
    </source>
</evidence>
<dbReference type="AlphaFoldDB" id="A0A7D3XE30"/>
<name>A0A7D3XE30_9BACT</name>
<reference evidence="2 3" key="1">
    <citation type="submission" date="2019-07" db="EMBL/GenBank/DDBJ databases">
        <title>Thalassofilum flectens gen. nov., sp. nov., a novel moderate thermophilic anaerobe from a shallow sea hot spring in Kunashir Island (Russia), representing a new family in the order Bacteroidales, and proposal of Thalassofilacea fam. nov.</title>
        <authorList>
            <person name="Kochetkova T.V."/>
            <person name="Podosokorskaya O.A."/>
            <person name="Novikov A."/>
            <person name="Elcheninov A.G."/>
            <person name="Toshchakov S.V."/>
            <person name="Kublanov I.V."/>
        </authorList>
    </citation>
    <scope>NUCLEOTIDE SEQUENCE [LARGE SCALE GENOMIC DNA]</scope>
    <source>
        <strain evidence="2 3">38-H</strain>
    </source>
</reference>
<dbReference type="KEGG" id="ttz:FHG85_07070"/>
<dbReference type="Proteomes" id="UP000500961">
    <property type="component" value="Chromosome"/>
</dbReference>
<accession>A0A7D3XE30</accession>
<sequence>MCSITIIRPKNEKYYSEGKLKITIDGETVGKIYQGEKLTLELSGSEHTLRATTVLKMGSRTITLKGDEQKEIEVKVNPNFNFSPQMAITQIPLFTILWMRFENIWIKSSLALVAGFIIIFFVRMLLKGRTEAILIKEINK</sequence>
<evidence type="ECO:0000256" key="1">
    <source>
        <dbReference type="SAM" id="Phobius"/>
    </source>
</evidence>
<keyword evidence="3" id="KW-1185">Reference proteome</keyword>
<organism evidence="2 3">
    <name type="scientific">Tenuifilum thalassicum</name>
    <dbReference type="NCBI Taxonomy" id="2590900"/>
    <lineage>
        <taxon>Bacteria</taxon>
        <taxon>Pseudomonadati</taxon>
        <taxon>Bacteroidota</taxon>
        <taxon>Bacteroidia</taxon>
        <taxon>Bacteroidales</taxon>
        <taxon>Tenuifilaceae</taxon>
        <taxon>Tenuifilum</taxon>
    </lineage>
</organism>
<keyword evidence="1" id="KW-1133">Transmembrane helix</keyword>
<protein>
    <submittedName>
        <fullName evidence="2">Uncharacterized protein</fullName>
    </submittedName>
</protein>
<dbReference type="EMBL" id="CP041345">
    <property type="protein sequence ID" value="QKG80032.1"/>
    <property type="molecule type" value="Genomic_DNA"/>
</dbReference>
<evidence type="ECO:0000313" key="3">
    <source>
        <dbReference type="Proteomes" id="UP000500961"/>
    </source>
</evidence>